<name>A0A6G1HZS7_9PEZI</name>
<evidence type="ECO:0000313" key="4">
    <source>
        <dbReference type="Proteomes" id="UP000799640"/>
    </source>
</evidence>
<evidence type="ECO:0000259" key="2">
    <source>
        <dbReference type="Pfam" id="PF07110"/>
    </source>
</evidence>
<evidence type="ECO:0000313" key="3">
    <source>
        <dbReference type="EMBL" id="KAF2401563.1"/>
    </source>
</evidence>
<dbReference type="Proteomes" id="UP000799640">
    <property type="component" value="Unassembled WGS sequence"/>
</dbReference>
<dbReference type="AlphaFoldDB" id="A0A6G1HZS7"/>
<evidence type="ECO:0000256" key="1">
    <source>
        <dbReference type="ARBA" id="ARBA00005986"/>
    </source>
</evidence>
<gene>
    <name evidence="3" type="ORF">EJ06DRAFT_475828</name>
</gene>
<dbReference type="SUPFAM" id="SSF54909">
    <property type="entry name" value="Dimeric alpha+beta barrel"/>
    <property type="match status" value="1"/>
</dbReference>
<dbReference type="OrthoDB" id="3454835at2759"/>
<accession>A0A6G1HZS7</accession>
<dbReference type="InterPro" id="IPR011008">
    <property type="entry name" value="Dimeric_a/b-barrel"/>
</dbReference>
<proteinExistence type="inferred from homology"/>
<dbReference type="EMBL" id="ML996693">
    <property type="protein sequence ID" value="KAF2401563.1"/>
    <property type="molecule type" value="Genomic_DNA"/>
</dbReference>
<dbReference type="InterPro" id="IPR009799">
    <property type="entry name" value="EthD_dom"/>
</dbReference>
<dbReference type="Gene3D" id="3.30.70.100">
    <property type="match status" value="1"/>
</dbReference>
<dbReference type="GO" id="GO:0016491">
    <property type="term" value="F:oxidoreductase activity"/>
    <property type="evidence" value="ECO:0007669"/>
    <property type="project" value="InterPro"/>
</dbReference>
<protein>
    <recommendedName>
        <fullName evidence="2">EthD domain-containing protein</fullName>
    </recommendedName>
</protein>
<sequence>MESHTFNFEHLKPGKGSNEQPYLRLLMFFHKLPHITEEQFHEWWKTVHADLTVSAKDFGVYIQRYVQFHSTSAHKEMVRPLGYEILSFDACGEMHARKMEDWVNFSKSQHFVKALMGMCSTCTRHDAPNFMQLPIHIMAGYDNLIFGSKIEASGSDGILPGNPRLN</sequence>
<reference evidence="3" key="1">
    <citation type="journal article" date="2020" name="Stud. Mycol.">
        <title>101 Dothideomycetes genomes: a test case for predicting lifestyles and emergence of pathogens.</title>
        <authorList>
            <person name="Haridas S."/>
            <person name="Albert R."/>
            <person name="Binder M."/>
            <person name="Bloem J."/>
            <person name="Labutti K."/>
            <person name="Salamov A."/>
            <person name="Andreopoulos B."/>
            <person name="Baker S."/>
            <person name="Barry K."/>
            <person name="Bills G."/>
            <person name="Bluhm B."/>
            <person name="Cannon C."/>
            <person name="Castanera R."/>
            <person name="Culley D."/>
            <person name="Daum C."/>
            <person name="Ezra D."/>
            <person name="Gonzalez J."/>
            <person name="Henrissat B."/>
            <person name="Kuo A."/>
            <person name="Liang C."/>
            <person name="Lipzen A."/>
            <person name="Lutzoni F."/>
            <person name="Magnuson J."/>
            <person name="Mondo S."/>
            <person name="Nolan M."/>
            <person name="Ohm R."/>
            <person name="Pangilinan J."/>
            <person name="Park H.-J."/>
            <person name="Ramirez L."/>
            <person name="Alfaro M."/>
            <person name="Sun H."/>
            <person name="Tritt A."/>
            <person name="Yoshinaga Y."/>
            <person name="Zwiers L.-H."/>
            <person name="Turgeon B."/>
            <person name="Goodwin S."/>
            <person name="Spatafora J."/>
            <person name="Crous P."/>
            <person name="Grigoriev I."/>
        </authorList>
    </citation>
    <scope>NUCLEOTIDE SEQUENCE</scope>
    <source>
        <strain evidence="3">CBS 262.69</strain>
    </source>
</reference>
<comment type="similarity">
    <text evidence="1">Belongs to the tpcK family.</text>
</comment>
<feature type="domain" description="EthD" evidence="2">
    <location>
        <begin position="33"/>
        <end position="115"/>
    </location>
</feature>
<organism evidence="3 4">
    <name type="scientific">Trichodelitschia bisporula</name>
    <dbReference type="NCBI Taxonomy" id="703511"/>
    <lineage>
        <taxon>Eukaryota</taxon>
        <taxon>Fungi</taxon>
        <taxon>Dikarya</taxon>
        <taxon>Ascomycota</taxon>
        <taxon>Pezizomycotina</taxon>
        <taxon>Dothideomycetes</taxon>
        <taxon>Dothideomycetes incertae sedis</taxon>
        <taxon>Phaeotrichales</taxon>
        <taxon>Phaeotrichaceae</taxon>
        <taxon>Trichodelitschia</taxon>
    </lineage>
</organism>
<keyword evidence="4" id="KW-1185">Reference proteome</keyword>
<dbReference type="Pfam" id="PF07110">
    <property type="entry name" value="EthD"/>
    <property type="match status" value="1"/>
</dbReference>